<keyword evidence="3" id="KW-1185">Reference proteome</keyword>
<feature type="domain" description="Carnitine O-palmitoyltransferase N-terminal" evidence="1">
    <location>
        <begin position="10"/>
        <end position="56"/>
    </location>
</feature>
<dbReference type="Proteomes" id="UP000092124">
    <property type="component" value="Unassembled WGS sequence"/>
</dbReference>
<evidence type="ECO:0000259" key="1">
    <source>
        <dbReference type="Pfam" id="PF16484"/>
    </source>
</evidence>
<protein>
    <recommendedName>
        <fullName evidence="1">Carnitine O-palmitoyltransferase N-terminal domain-containing protein</fullName>
    </recommendedName>
</protein>
<organism evidence="2 3">
    <name type="scientific">Neotoma lepida</name>
    <name type="common">Desert woodrat</name>
    <dbReference type="NCBI Taxonomy" id="56216"/>
    <lineage>
        <taxon>Eukaryota</taxon>
        <taxon>Metazoa</taxon>
        <taxon>Chordata</taxon>
        <taxon>Craniata</taxon>
        <taxon>Vertebrata</taxon>
        <taxon>Euteleostomi</taxon>
        <taxon>Mammalia</taxon>
        <taxon>Eutheria</taxon>
        <taxon>Euarchontoglires</taxon>
        <taxon>Glires</taxon>
        <taxon>Rodentia</taxon>
        <taxon>Myomorpha</taxon>
        <taxon>Muroidea</taxon>
        <taxon>Cricetidae</taxon>
        <taxon>Neotominae</taxon>
        <taxon>Neotoma</taxon>
    </lineage>
</organism>
<dbReference type="AlphaFoldDB" id="A0A1A6HGE4"/>
<accession>A0A1A6HGE4</accession>
<dbReference type="EMBL" id="LZPO01030507">
    <property type="protein sequence ID" value="OBS77316.1"/>
    <property type="molecule type" value="Genomic_DNA"/>
</dbReference>
<evidence type="ECO:0000313" key="2">
    <source>
        <dbReference type="EMBL" id="OBS77316.1"/>
    </source>
</evidence>
<gene>
    <name evidence="2" type="ORF">A6R68_16246</name>
</gene>
<comment type="caution">
    <text evidence="2">The sequence shown here is derived from an EMBL/GenBank/DDBJ whole genome shotgun (WGS) entry which is preliminary data.</text>
</comment>
<name>A0A1A6HGE4_NEOLE</name>
<dbReference type="Gene3D" id="6.10.250.1760">
    <property type="match status" value="1"/>
</dbReference>
<dbReference type="GO" id="GO:0003824">
    <property type="term" value="F:catalytic activity"/>
    <property type="evidence" value="ECO:0007669"/>
    <property type="project" value="UniProtKB-ARBA"/>
</dbReference>
<dbReference type="OrthoDB" id="9669233at2759"/>
<dbReference type="STRING" id="56216.A0A1A6HGE4"/>
<evidence type="ECO:0000313" key="3">
    <source>
        <dbReference type="Proteomes" id="UP000092124"/>
    </source>
</evidence>
<dbReference type="InterPro" id="IPR032476">
    <property type="entry name" value="CPT_N"/>
</dbReference>
<reference evidence="2 3" key="1">
    <citation type="submission" date="2016-06" db="EMBL/GenBank/DDBJ databases">
        <title>The Draft Genome Sequence and Annotation of the Desert Woodrat Neotoma lepida.</title>
        <authorList>
            <person name="Campbell M."/>
            <person name="Oakeson K.F."/>
            <person name="Yandell M."/>
            <person name="Halpert J.R."/>
            <person name="Dearing D."/>
        </authorList>
    </citation>
    <scope>NUCLEOTIDE SEQUENCE [LARGE SCALE GENOMIC DNA]</scope>
    <source>
        <strain evidence="2">417</strain>
        <tissue evidence="2">Liver</tissue>
    </source>
</reference>
<dbReference type="Pfam" id="PF16484">
    <property type="entry name" value="CPT_N"/>
    <property type="match status" value="1"/>
</dbReference>
<proteinExistence type="predicted"/>
<sequence>MELDRYLFKMAEAHQAVAFQFTVTPDGIDLRLSHEALKQICLSGLHSWKKKFIRFKLPVATGLLQGSGLEGVLLTAGVSFQNGIITGVFPASPSSWLIVVVGVISSMHAKVDPSLGMIAKINQTLDTT</sequence>